<feature type="binding site" evidence="9">
    <location>
        <position position="22"/>
    </location>
    <ligand>
        <name>3-phosphoshikimate</name>
        <dbReference type="ChEBI" id="CHEBI:145989"/>
    </ligand>
</feature>
<accession>A0ABS9TY79</accession>
<feature type="binding site" evidence="9">
    <location>
        <position position="164"/>
    </location>
    <ligand>
        <name>phosphoenolpyruvate</name>
        <dbReference type="ChEBI" id="CHEBI:58702"/>
    </ligand>
</feature>
<evidence type="ECO:0000256" key="7">
    <source>
        <dbReference type="ARBA" id="ARBA00023141"/>
    </source>
</evidence>
<dbReference type="Pfam" id="PF13193">
    <property type="entry name" value="AMP-binding_C"/>
    <property type="match status" value="1"/>
</dbReference>
<dbReference type="InterPro" id="IPR020845">
    <property type="entry name" value="AMP-binding_CS"/>
</dbReference>
<evidence type="ECO:0000256" key="1">
    <source>
        <dbReference type="ARBA" id="ARBA00004811"/>
    </source>
</evidence>
<dbReference type="Pfam" id="PF00275">
    <property type="entry name" value="EPSP_synthase"/>
    <property type="match status" value="1"/>
</dbReference>
<dbReference type="Gene3D" id="3.40.50.12780">
    <property type="entry name" value="N-terminal domain of ligase-like"/>
    <property type="match status" value="1"/>
</dbReference>
<feature type="compositionally biased region" description="Low complexity" evidence="10">
    <location>
        <begin position="619"/>
        <end position="630"/>
    </location>
</feature>
<dbReference type="Gene3D" id="3.65.10.10">
    <property type="entry name" value="Enolpyruvate transferase domain"/>
    <property type="match status" value="2"/>
</dbReference>
<dbReference type="SUPFAM" id="SSF55205">
    <property type="entry name" value="EPT/RTPC-like"/>
    <property type="match status" value="1"/>
</dbReference>
<feature type="domain" description="Enolpyruvate transferase" evidence="11">
    <location>
        <begin position="10"/>
        <end position="419"/>
    </location>
</feature>
<dbReference type="GO" id="GO:0003866">
    <property type="term" value="F:3-phosphoshikimate 1-carboxyvinyltransferase activity"/>
    <property type="evidence" value="ECO:0007669"/>
    <property type="project" value="UniProtKB-EC"/>
</dbReference>
<comment type="similarity">
    <text evidence="3 9">Belongs to the EPSP synthase family.</text>
</comment>
<evidence type="ECO:0000256" key="4">
    <source>
        <dbReference type="ARBA" id="ARBA00022598"/>
    </source>
</evidence>
<dbReference type="InterPro" id="IPR042099">
    <property type="entry name" value="ANL_N_sf"/>
</dbReference>
<dbReference type="Proteomes" id="UP001202922">
    <property type="component" value="Unassembled WGS sequence"/>
</dbReference>
<gene>
    <name evidence="9 14" type="primary">aroA</name>
    <name evidence="14" type="ORF">L0M17_04760</name>
</gene>
<dbReference type="HAMAP" id="MF_00210">
    <property type="entry name" value="EPSP_synth"/>
    <property type="match status" value="1"/>
</dbReference>
<comment type="catalytic activity">
    <reaction evidence="8">
        <text>3-phosphoshikimate + phosphoenolpyruvate = 5-O-(1-carboxyvinyl)-3-phosphoshikimate + phosphate</text>
        <dbReference type="Rhea" id="RHEA:21256"/>
        <dbReference type="ChEBI" id="CHEBI:43474"/>
        <dbReference type="ChEBI" id="CHEBI:57701"/>
        <dbReference type="ChEBI" id="CHEBI:58702"/>
        <dbReference type="ChEBI" id="CHEBI:145989"/>
        <dbReference type="EC" id="2.5.1.19"/>
    </reaction>
    <physiologicalReaction direction="left-to-right" evidence="8">
        <dbReference type="Rhea" id="RHEA:21257"/>
    </physiologicalReaction>
</comment>
<evidence type="ECO:0000256" key="10">
    <source>
        <dbReference type="SAM" id="MobiDB-lite"/>
    </source>
</evidence>
<evidence type="ECO:0000256" key="9">
    <source>
        <dbReference type="HAMAP-Rule" id="MF_00210"/>
    </source>
</evidence>
<feature type="region of interest" description="Disordered" evidence="10">
    <location>
        <begin position="619"/>
        <end position="638"/>
    </location>
</feature>
<dbReference type="EC" id="2.5.1.19" evidence="9"/>
<comment type="similarity">
    <text evidence="2">Belongs to the ATP-dependent AMP-binding enzyme family.</text>
</comment>
<comment type="subunit">
    <text evidence="9">Monomer.</text>
</comment>
<feature type="domain" description="AMP-dependent synthetase/ligase" evidence="12">
    <location>
        <begin position="474"/>
        <end position="874"/>
    </location>
</feature>
<feature type="binding site" evidence="9">
    <location>
        <position position="22"/>
    </location>
    <ligand>
        <name>phosphoenolpyruvate</name>
        <dbReference type="ChEBI" id="CHEBI:58702"/>
    </ligand>
</feature>
<dbReference type="PANTHER" id="PTHR43201:SF5">
    <property type="entry name" value="MEDIUM-CHAIN ACYL-COA LIGASE ACSF2, MITOCHONDRIAL"/>
    <property type="match status" value="1"/>
</dbReference>
<dbReference type="PROSITE" id="PS00455">
    <property type="entry name" value="AMP_BINDING"/>
    <property type="match status" value="1"/>
</dbReference>
<keyword evidence="6 9" id="KW-0808">Transferase</keyword>
<evidence type="ECO:0000256" key="6">
    <source>
        <dbReference type="ARBA" id="ARBA00022679"/>
    </source>
</evidence>
<feature type="domain" description="AMP-binding enzyme C-terminal" evidence="13">
    <location>
        <begin position="925"/>
        <end position="1001"/>
    </location>
</feature>
<evidence type="ECO:0000256" key="2">
    <source>
        <dbReference type="ARBA" id="ARBA00006432"/>
    </source>
</evidence>
<dbReference type="InterPro" id="IPR001986">
    <property type="entry name" value="Enolpyruvate_Tfrase_dom"/>
</dbReference>
<dbReference type="InterPro" id="IPR036968">
    <property type="entry name" value="Enolpyruvate_Tfrase_sf"/>
</dbReference>
<feature type="active site" description="Proton acceptor" evidence="9">
    <location>
        <position position="314"/>
    </location>
</feature>
<protein>
    <recommendedName>
        <fullName evidence="9">3-phosphoshikimate 1-carboxyvinyltransferase</fullName>
        <ecNumber evidence="9">2.5.1.19</ecNumber>
    </recommendedName>
    <alternativeName>
        <fullName evidence="9">5-enolpyruvylshikimate-3-phosphate synthase</fullName>
        <shortName evidence="9">EPSP synthase</shortName>
        <shortName evidence="9">EPSPS</shortName>
    </alternativeName>
</protein>
<dbReference type="InterPro" id="IPR045851">
    <property type="entry name" value="AMP-bd_C_sf"/>
</dbReference>
<keyword evidence="15" id="KW-1185">Reference proteome</keyword>
<evidence type="ECO:0000259" key="13">
    <source>
        <dbReference type="Pfam" id="PF13193"/>
    </source>
</evidence>
<evidence type="ECO:0000259" key="12">
    <source>
        <dbReference type="Pfam" id="PF00501"/>
    </source>
</evidence>
<feature type="binding site" evidence="9">
    <location>
        <position position="163"/>
    </location>
    <ligand>
        <name>3-phosphoshikimate</name>
        <dbReference type="ChEBI" id="CHEBI:145989"/>
    </ligand>
</feature>
<comment type="caution">
    <text evidence="14">The sequence shown here is derived from an EMBL/GenBank/DDBJ whole genome shotgun (WGS) entry which is preliminary data.</text>
</comment>
<proteinExistence type="inferred from homology"/>
<comment type="function">
    <text evidence="9">Catalyzes the transfer of the enolpyruvyl moiety of phosphoenolpyruvate (PEP) to the 5-hydroxyl of shikimate-3-phosphate (S3P) to produce enolpyruvyl shikimate-3-phosphate and inorganic phosphate.</text>
</comment>
<dbReference type="NCBIfam" id="TIGR01356">
    <property type="entry name" value="aroA"/>
    <property type="match status" value="1"/>
</dbReference>
<feature type="binding site" evidence="9">
    <location>
        <position position="119"/>
    </location>
    <ligand>
        <name>phosphoenolpyruvate</name>
        <dbReference type="ChEBI" id="CHEBI:58702"/>
    </ligand>
</feature>
<keyword evidence="7 9" id="KW-0057">Aromatic amino acid biosynthesis</keyword>
<keyword evidence="5 9" id="KW-0028">Amino-acid biosynthesis</keyword>
<dbReference type="InterPro" id="IPR000873">
    <property type="entry name" value="AMP-dep_synth/lig_dom"/>
</dbReference>
<evidence type="ECO:0000256" key="3">
    <source>
        <dbReference type="ARBA" id="ARBA00009948"/>
    </source>
</evidence>
<dbReference type="Gene3D" id="3.30.300.30">
    <property type="match status" value="1"/>
</dbReference>
<feature type="binding site" evidence="9">
    <location>
        <position position="164"/>
    </location>
    <ligand>
        <name>3-phosphoshikimate</name>
        <dbReference type="ChEBI" id="CHEBI:145989"/>
    </ligand>
</feature>
<dbReference type="Pfam" id="PF00501">
    <property type="entry name" value="AMP-binding"/>
    <property type="match status" value="1"/>
</dbReference>
<feature type="binding site" evidence="9">
    <location>
        <position position="341"/>
    </location>
    <ligand>
        <name>3-phosphoshikimate</name>
        <dbReference type="ChEBI" id="CHEBI:145989"/>
    </ligand>
</feature>
<dbReference type="RefSeq" id="WP_241052029.1">
    <property type="nucleotide sequence ID" value="NZ_JAKZBV010000001.1"/>
</dbReference>
<sequence length="1025" mass="110831">MHLSVLGTAAPVKGEVLVPNSKYHAHRALILASLAPGVSRIRGLTDARHVQYTVGLLRGLGTRIDVVGDTFVVEGGPYRPRRESVSAGSSGTTLYFMVGLASLSESDVVVTGQKYFQRRPIGPLLAALRQMGADVSSPDDCPPIRVRGRRPTGGDVHIAGTLSQWISGLILLAPFATGPTTITVEGEFNERTYIELTVSMMRQFGLHVTVSEDWRHYEIEPNQVPVPTDLVMPPDIGSAAFGLAAAALQPADVVLHGLRKTSAGESDHPESDFLDIVSAMGLPMAYDPSVDAVRVRHDGLRLSPIEVDCRTVPDMLPILSTLATFADGESVFRNVAHVRLKESDRVAAMLQLNSMGGDLRIDGNDLRVRGVRRLVAADLSSFNDHRVLMSLAVAASAAEGRSTLTYPNAYRISYPEFLTAMNSLGLSMRVEDGPVRRPEPKKPAARAARDSLHRITTQRDVDAAASVPASDWVRRWAAEKPNASAVVAVRPRVTEHRTWAELDERADRIATLLTQLGVQAGDRVAVQLPNRAEFVGCAVAAARIGAVIAPIMPIFREREVSFALRRSQASVIILPSSFRGRRHADELASILQSEDDGGSGLPLALRHVVVISEDDAAANQGAAAQGAPPQERSENGPQWHDWDEALAGVVVDRDALDALAPDASAHAQLLFTSGTSGEPKGVLQRHSVLSRAAAMEARHLGLTGDDTIYIPSPLAHQTGFLYGMWLAFVLGAPQVVQEVWDPQRALDAMQGWRATFVQAATPFLMDLLKKVEETGQVPESLRIFVATGAAVPRALAERATRVLGAAVCGAFGTTETCLGALATPSDEPVKMWGTDGRMLEGVKLRIVTDDGQPLPSGVEGNFELNSPTMFEGYLDRPDLTAAAFTEDGWYRTGDLGIIDDAGFLRITGRVRDVINRGGEKIPVAEIEQLLFEHPLVEDVALAAIPDERLGERACAFVVPAPDGTLTFEGMQEYLDAHQVSKHYWPERLEIVDALPRNAVGKIQKYLLREQARNLTPQRTDHGGSK</sequence>
<evidence type="ECO:0000313" key="14">
    <source>
        <dbReference type="EMBL" id="MCH6469305.1"/>
    </source>
</evidence>
<dbReference type="InterPro" id="IPR006264">
    <property type="entry name" value="EPSP_synthase"/>
</dbReference>
<feature type="binding site" evidence="9">
    <location>
        <position position="91"/>
    </location>
    <ligand>
        <name>phosphoenolpyruvate</name>
        <dbReference type="ChEBI" id="CHEBI:58702"/>
    </ligand>
</feature>
<dbReference type="EMBL" id="JAKZBV010000001">
    <property type="protein sequence ID" value="MCH6469305.1"/>
    <property type="molecule type" value="Genomic_DNA"/>
</dbReference>
<dbReference type="PANTHER" id="PTHR43201">
    <property type="entry name" value="ACYL-COA SYNTHETASE"/>
    <property type="match status" value="1"/>
</dbReference>
<keyword evidence="4" id="KW-0436">Ligase</keyword>
<organism evidence="14 15">
    <name type="scientific">Sinomonas terrae</name>
    <dbReference type="NCBI Taxonomy" id="2908838"/>
    <lineage>
        <taxon>Bacteria</taxon>
        <taxon>Bacillati</taxon>
        <taxon>Actinomycetota</taxon>
        <taxon>Actinomycetes</taxon>
        <taxon>Micrococcales</taxon>
        <taxon>Micrococcaceae</taxon>
        <taxon>Sinomonas</taxon>
    </lineage>
</organism>
<name>A0ABS9TY79_9MICC</name>
<evidence type="ECO:0000256" key="5">
    <source>
        <dbReference type="ARBA" id="ARBA00022605"/>
    </source>
</evidence>
<feature type="binding site" evidence="9">
    <location>
        <position position="27"/>
    </location>
    <ligand>
        <name>3-phosphoshikimate</name>
        <dbReference type="ChEBI" id="CHEBI:145989"/>
    </ligand>
</feature>
<evidence type="ECO:0000313" key="15">
    <source>
        <dbReference type="Proteomes" id="UP001202922"/>
    </source>
</evidence>
<reference evidence="14 15" key="1">
    <citation type="submission" date="2022-03" db="EMBL/GenBank/DDBJ databases">
        <title>Sinomonas sp. isolated from a soil.</title>
        <authorList>
            <person name="Han J."/>
            <person name="Kim D.-U."/>
        </authorList>
    </citation>
    <scope>NUCLEOTIDE SEQUENCE [LARGE SCALE GENOMIC DNA]</scope>
    <source>
        <strain evidence="14 15">5-5</strain>
    </source>
</reference>
<feature type="binding site" evidence="9">
    <location>
        <position position="314"/>
    </location>
    <ligand>
        <name>3-phosphoshikimate</name>
        <dbReference type="ChEBI" id="CHEBI:145989"/>
    </ligand>
</feature>
<comment type="pathway">
    <text evidence="1 9">Metabolic intermediate biosynthesis; chorismate biosynthesis; chorismate from D-erythrose 4-phosphate and phosphoenolpyruvate: step 6/7.</text>
</comment>
<comment type="subcellular location">
    <subcellularLocation>
        <location evidence="9">Cytoplasm</location>
    </subcellularLocation>
</comment>
<evidence type="ECO:0000256" key="8">
    <source>
        <dbReference type="ARBA" id="ARBA00044633"/>
    </source>
</evidence>
<keyword evidence="9" id="KW-0963">Cytoplasm</keyword>
<comment type="caution">
    <text evidence="9">Lacks conserved residue(s) required for the propagation of feature annotation.</text>
</comment>
<dbReference type="SUPFAM" id="SSF56801">
    <property type="entry name" value="Acetyl-CoA synthetase-like"/>
    <property type="match status" value="1"/>
</dbReference>
<feature type="region of interest" description="Disordered" evidence="10">
    <location>
        <begin position="431"/>
        <end position="450"/>
    </location>
</feature>
<feature type="binding site" evidence="9">
    <location>
        <position position="345"/>
    </location>
    <ligand>
        <name>phosphoenolpyruvate</name>
        <dbReference type="ChEBI" id="CHEBI:58702"/>
    </ligand>
</feature>
<evidence type="ECO:0000259" key="11">
    <source>
        <dbReference type="Pfam" id="PF00275"/>
    </source>
</evidence>
<dbReference type="InterPro" id="IPR013792">
    <property type="entry name" value="RNA3'P_cycl/enolpyr_Trfase_a/b"/>
</dbReference>
<feature type="binding site" evidence="9">
    <location>
        <position position="386"/>
    </location>
    <ligand>
        <name>phosphoenolpyruvate</name>
        <dbReference type="ChEBI" id="CHEBI:58702"/>
    </ligand>
</feature>
<dbReference type="InterPro" id="IPR025110">
    <property type="entry name" value="AMP-bd_C"/>
</dbReference>